<comment type="caution">
    <text evidence="2">The sequence shown here is derived from an EMBL/GenBank/DDBJ whole genome shotgun (WGS) entry which is preliminary data.</text>
</comment>
<accession>A0A8J2KDA8</accession>
<feature type="compositionally biased region" description="Gly residues" evidence="1">
    <location>
        <begin position="39"/>
        <end position="51"/>
    </location>
</feature>
<dbReference type="Proteomes" id="UP000708208">
    <property type="component" value="Unassembled WGS sequence"/>
</dbReference>
<evidence type="ECO:0000256" key="1">
    <source>
        <dbReference type="SAM" id="MobiDB-lite"/>
    </source>
</evidence>
<evidence type="ECO:0000313" key="2">
    <source>
        <dbReference type="EMBL" id="CAG7734053.1"/>
    </source>
</evidence>
<sequence length="221" mass="24755">MASALPKWVNDGQRPAKVGERWPAPCQSGQSGPVVRAQGQGGQPQGHGGLSNNGPRRPNVRVRNVCRFCVYCSHTIEWSVRLRSWAACTYEYCLQPVDQPVPLPPVPEGWSICRGCELVFIKDGQRFCGLCQYRTPAGTVYANVHKDHLRRIWALREETRMMLAPHGQGPNVSRNIPTFVPVPLAVELVQLNPVVPAANHDKEEEFNNEEQLLLENMLLDE</sequence>
<keyword evidence="3" id="KW-1185">Reference proteome</keyword>
<dbReference type="EMBL" id="CAJVCH010261663">
    <property type="protein sequence ID" value="CAG7734053.1"/>
    <property type="molecule type" value="Genomic_DNA"/>
</dbReference>
<reference evidence="2" key="1">
    <citation type="submission" date="2021-06" db="EMBL/GenBank/DDBJ databases">
        <authorList>
            <person name="Hodson N. C."/>
            <person name="Mongue J. A."/>
            <person name="Jaron S. K."/>
        </authorList>
    </citation>
    <scope>NUCLEOTIDE SEQUENCE</scope>
</reference>
<proteinExistence type="predicted"/>
<evidence type="ECO:0000313" key="3">
    <source>
        <dbReference type="Proteomes" id="UP000708208"/>
    </source>
</evidence>
<feature type="region of interest" description="Disordered" evidence="1">
    <location>
        <begin position="1"/>
        <end position="56"/>
    </location>
</feature>
<protein>
    <submittedName>
        <fullName evidence="2">Uncharacterized protein</fullName>
    </submittedName>
</protein>
<organism evidence="2 3">
    <name type="scientific">Allacma fusca</name>
    <dbReference type="NCBI Taxonomy" id="39272"/>
    <lineage>
        <taxon>Eukaryota</taxon>
        <taxon>Metazoa</taxon>
        <taxon>Ecdysozoa</taxon>
        <taxon>Arthropoda</taxon>
        <taxon>Hexapoda</taxon>
        <taxon>Collembola</taxon>
        <taxon>Symphypleona</taxon>
        <taxon>Sminthuridae</taxon>
        <taxon>Allacma</taxon>
    </lineage>
</organism>
<name>A0A8J2KDA8_9HEXA</name>
<gene>
    <name evidence="2" type="ORF">AFUS01_LOCUS22460</name>
</gene>
<dbReference type="AlphaFoldDB" id="A0A8J2KDA8"/>